<dbReference type="RefSeq" id="WP_061782775.1">
    <property type="nucleotide sequence ID" value="NZ_BMPK01000006.1"/>
</dbReference>
<evidence type="ECO:0000313" key="2">
    <source>
        <dbReference type="Proteomes" id="UP000827084"/>
    </source>
</evidence>
<dbReference type="InterPro" id="IPR036249">
    <property type="entry name" value="Thioredoxin-like_sf"/>
</dbReference>
<organism evidence="1 2">
    <name type="scientific">Shewanella putrefaciens</name>
    <name type="common">Pseudomonas putrefaciens</name>
    <dbReference type="NCBI Taxonomy" id="24"/>
    <lineage>
        <taxon>Bacteria</taxon>
        <taxon>Pseudomonadati</taxon>
        <taxon>Pseudomonadota</taxon>
        <taxon>Gammaproteobacteria</taxon>
        <taxon>Alteromonadales</taxon>
        <taxon>Shewanellaceae</taxon>
        <taxon>Shewanella</taxon>
    </lineage>
</organism>
<keyword evidence="2" id="KW-1185">Reference proteome</keyword>
<evidence type="ECO:0000313" key="1">
    <source>
        <dbReference type="EMBL" id="QYX71864.1"/>
    </source>
</evidence>
<sequence length="233" mass="25315">MTHPAAHLANSTNSTPETKTRTLHAIIDPLCGWCYAAAPLLDAAAKAGFTIKLHGGGMLTGPRRKQIDANWRDYVMPHDLRIAELTGQPFGENYFNGLLRDTTILLDSAPPIKAMLAVDAMGGNSLAYLLSVQLAHYRDGHNASDKDNLARLATVQGFSPNAFAAQYAQAEGKLDKHIVESRALLNQIGAQGFPSIAIEADNGNIIAININRFYGKPAQWLSYLKDQFGDQNE</sequence>
<name>A0ABX8X9A8_SHEPU</name>
<protein>
    <submittedName>
        <fullName evidence="1">DsbA family protein</fullName>
    </submittedName>
</protein>
<dbReference type="SUPFAM" id="SSF52833">
    <property type="entry name" value="Thioredoxin-like"/>
    <property type="match status" value="1"/>
</dbReference>
<reference evidence="1 2" key="1">
    <citation type="submission" date="2021-08" db="EMBL/GenBank/DDBJ databases">
        <title>Shewanella putrefaciens YZ-J, complete genome.</title>
        <authorList>
            <person name="Yi Z."/>
        </authorList>
    </citation>
    <scope>NUCLEOTIDE SEQUENCE [LARGE SCALE GENOMIC DNA]</scope>
    <source>
        <strain evidence="1 2">YZ-J</strain>
    </source>
</reference>
<dbReference type="Gene3D" id="3.40.30.10">
    <property type="entry name" value="Glutaredoxin"/>
    <property type="match status" value="1"/>
</dbReference>
<dbReference type="EMBL" id="CP080635">
    <property type="protein sequence ID" value="QYX71864.1"/>
    <property type="molecule type" value="Genomic_DNA"/>
</dbReference>
<proteinExistence type="predicted"/>
<accession>A0ABX8X9A8</accession>
<dbReference type="Proteomes" id="UP000827084">
    <property type="component" value="Chromosome"/>
</dbReference>
<dbReference type="GeneID" id="67444394"/>
<gene>
    <name evidence="1" type="ORF">K3G22_13995</name>
</gene>
<dbReference type="CDD" id="cd03025">
    <property type="entry name" value="DsbA_FrnE_like"/>
    <property type="match status" value="1"/>
</dbReference>